<dbReference type="Pfam" id="PF12572">
    <property type="entry name" value="DUF3752"/>
    <property type="match status" value="1"/>
</dbReference>
<feature type="compositionally biased region" description="Low complexity" evidence="1">
    <location>
        <begin position="87"/>
        <end position="99"/>
    </location>
</feature>
<dbReference type="EMBL" id="JAACJM010000003">
    <property type="protein sequence ID" value="KAF5373541.1"/>
    <property type="molecule type" value="Genomic_DNA"/>
</dbReference>
<dbReference type="PANTHER" id="PTHR46370">
    <property type="entry name" value="GPALPP MOTIFS-CONTAINING PROTEIN 1"/>
    <property type="match status" value="1"/>
</dbReference>
<evidence type="ECO:0000259" key="2">
    <source>
        <dbReference type="Pfam" id="PF12572"/>
    </source>
</evidence>
<feature type="domain" description="DUF3752" evidence="2">
    <location>
        <begin position="183"/>
        <end position="337"/>
    </location>
</feature>
<protein>
    <recommendedName>
        <fullName evidence="2">DUF3752 domain-containing protein</fullName>
    </recommendedName>
</protein>
<sequence length="345" mass="37694">MSSTGPELPPHLAHLQKTDEGDEDDSTSDSSEANLAGPQIPPELLKARSQSQVEQPKVEEEVEDEDEDDYAPALPPDMLSARASGPSMSTTTTAESSTSKKILGPALPPSSSSSSSYPVYYQRDDEDDSDDDIGPMPLPPGVAAATEVDGVKQFLEKEENRRKQVEEAAKPKALKRDEWMLVPPSSSDLLGTLDPKKLSKSRQFSRSTAPPKNIDSSLWTETPAERQQRLADEVSGKKRKAVNAEDTISPEEAAEAQKRQRRDKMIRHGVEQHTRNVRGAALVDAHTKSLKSKPEDDPKANVIWDHGRDMALGGRLMDDGSRNKMIKDAKGLGERFSSGRSGGFL</sequence>
<feature type="compositionally biased region" description="Acidic residues" evidence="1">
    <location>
        <begin position="124"/>
        <end position="133"/>
    </location>
</feature>
<evidence type="ECO:0000313" key="3">
    <source>
        <dbReference type="EMBL" id="KAF5373541.1"/>
    </source>
</evidence>
<dbReference type="InterPro" id="IPR022226">
    <property type="entry name" value="DUF3752"/>
</dbReference>
<feature type="compositionally biased region" description="Basic and acidic residues" evidence="1">
    <location>
        <begin position="223"/>
        <end position="236"/>
    </location>
</feature>
<dbReference type="OrthoDB" id="73491at2759"/>
<keyword evidence="4" id="KW-1185">Reference proteome</keyword>
<dbReference type="Proteomes" id="UP000559256">
    <property type="component" value="Unassembled WGS sequence"/>
</dbReference>
<feature type="compositionally biased region" description="Polar residues" evidence="1">
    <location>
        <begin position="201"/>
        <end position="220"/>
    </location>
</feature>
<name>A0A8H5GYR1_9AGAR</name>
<feature type="compositionally biased region" description="Acidic residues" evidence="1">
    <location>
        <begin position="60"/>
        <end position="70"/>
    </location>
</feature>
<feature type="compositionally biased region" description="Basic and acidic residues" evidence="1">
    <location>
        <begin position="154"/>
        <end position="179"/>
    </location>
</feature>
<dbReference type="AlphaFoldDB" id="A0A8H5GYR1"/>
<dbReference type="PANTHER" id="PTHR46370:SF1">
    <property type="entry name" value="GPALPP MOTIFS-CONTAINING PROTEIN 1"/>
    <property type="match status" value="1"/>
</dbReference>
<comment type="caution">
    <text evidence="3">The sequence shown here is derived from an EMBL/GenBank/DDBJ whole genome shotgun (WGS) entry which is preliminary data.</text>
</comment>
<evidence type="ECO:0000256" key="1">
    <source>
        <dbReference type="SAM" id="MobiDB-lite"/>
    </source>
</evidence>
<organism evidence="3 4">
    <name type="scientific">Tetrapyrgos nigripes</name>
    <dbReference type="NCBI Taxonomy" id="182062"/>
    <lineage>
        <taxon>Eukaryota</taxon>
        <taxon>Fungi</taxon>
        <taxon>Dikarya</taxon>
        <taxon>Basidiomycota</taxon>
        <taxon>Agaricomycotina</taxon>
        <taxon>Agaricomycetes</taxon>
        <taxon>Agaricomycetidae</taxon>
        <taxon>Agaricales</taxon>
        <taxon>Marasmiineae</taxon>
        <taxon>Marasmiaceae</taxon>
        <taxon>Tetrapyrgos</taxon>
    </lineage>
</organism>
<accession>A0A8H5GYR1</accession>
<evidence type="ECO:0000313" key="4">
    <source>
        <dbReference type="Proteomes" id="UP000559256"/>
    </source>
</evidence>
<feature type="region of interest" description="Disordered" evidence="1">
    <location>
        <begin position="1"/>
        <end position="262"/>
    </location>
</feature>
<proteinExistence type="predicted"/>
<dbReference type="InterPro" id="IPR046331">
    <property type="entry name" value="GPAM1-like"/>
</dbReference>
<gene>
    <name evidence="3" type="ORF">D9758_000843</name>
</gene>
<reference evidence="3 4" key="1">
    <citation type="journal article" date="2020" name="ISME J.">
        <title>Uncovering the hidden diversity of litter-decomposition mechanisms in mushroom-forming fungi.</title>
        <authorList>
            <person name="Floudas D."/>
            <person name="Bentzer J."/>
            <person name="Ahren D."/>
            <person name="Johansson T."/>
            <person name="Persson P."/>
            <person name="Tunlid A."/>
        </authorList>
    </citation>
    <scope>NUCLEOTIDE SEQUENCE [LARGE SCALE GENOMIC DNA]</scope>
    <source>
        <strain evidence="3 4">CBS 291.85</strain>
    </source>
</reference>